<keyword evidence="1" id="KW-0472">Membrane</keyword>
<dbReference type="AlphaFoldDB" id="A0A3N5Z8K1"/>
<proteinExistence type="predicted"/>
<evidence type="ECO:0000313" key="3">
    <source>
        <dbReference type="Proteomes" id="UP000275281"/>
    </source>
</evidence>
<dbReference type="Proteomes" id="UP000275281">
    <property type="component" value="Unassembled WGS sequence"/>
</dbReference>
<reference evidence="2 3" key="1">
    <citation type="submission" date="2018-11" db="EMBL/GenBank/DDBJ databases">
        <authorList>
            <person name="Ye M.-Q."/>
            <person name="Du Z.-J."/>
        </authorList>
    </citation>
    <scope>NUCLEOTIDE SEQUENCE [LARGE SCALE GENOMIC DNA]</scope>
    <source>
        <strain evidence="2 3">U0105</strain>
    </source>
</reference>
<dbReference type="PANTHER" id="PTHR34351:SF1">
    <property type="entry name" value="SLR1927 PROTEIN"/>
    <property type="match status" value="1"/>
</dbReference>
<name>A0A3N5Z8K1_9ALTE</name>
<dbReference type="PANTHER" id="PTHR34351">
    <property type="entry name" value="SLR1927 PROTEIN-RELATED"/>
    <property type="match status" value="1"/>
</dbReference>
<evidence type="ECO:0000313" key="2">
    <source>
        <dbReference type="EMBL" id="RPJ67194.1"/>
    </source>
</evidence>
<feature type="transmembrane region" description="Helical" evidence="1">
    <location>
        <begin position="34"/>
        <end position="57"/>
    </location>
</feature>
<protein>
    <submittedName>
        <fullName evidence="2">DUF58 domain-containing protein</fullName>
    </submittedName>
</protein>
<sequence length="329" mass="37194">MQQVIKRSLSNWFVSWLKRRIPAGKEQSLSHSKIFILPSRFGVWFIALCGLLFVLGTNYQNNLMRLLCTFLLSLFLLHMLASYINFSRLRIKALKIEAVFAGKESAAPIMISFDGKMAQGVVHFSWWRSNLNDTGSAMLSDNPTFADVPFTLTNRGHATLPRLTIRSDYPLGLFKCWTHLDLDQHLIVYPAPVKCDIKMYELASEEEAVSKVTKGGFDDFHALREYSPSDPLSNVAWKQVAKTNEWLVKTFDQPVSSSGWLTWASASSQDTEQRLSQLTYQIIQLSEHNAIFGLALPDLTVPPGKGNTHMHKCLNALALYRLTDKTVHA</sequence>
<keyword evidence="1" id="KW-0812">Transmembrane</keyword>
<dbReference type="RefSeq" id="WP_124027097.1">
    <property type="nucleotide sequence ID" value="NZ_JBHRSN010000015.1"/>
</dbReference>
<comment type="caution">
    <text evidence="2">The sequence shown here is derived from an EMBL/GenBank/DDBJ whole genome shotgun (WGS) entry which is preliminary data.</text>
</comment>
<dbReference type="OrthoDB" id="5298497at2"/>
<feature type="transmembrane region" description="Helical" evidence="1">
    <location>
        <begin position="63"/>
        <end position="86"/>
    </location>
</feature>
<evidence type="ECO:0000256" key="1">
    <source>
        <dbReference type="SAM" id="Phobius"/>
    </source>
</evidence>
<dbReference type="EMBL" id="RPOK01000002">
    <property type="protein sequence ID" value="RPJ67194.1"/>
    <property type="molecule type" value="Genomic_DNA"/>
</dbReference>
<gene>
    <name evidence="2" type="ORF">DRW07_06560</name>
</gene>
<organism evidence="2 3">
    <name type="scientific">Alteromonas sediminis</name>
    <dbReference type="NCBI Taxonomy" id="2259342"/>
    <lineage>
        <taxon>Bacteria</taxon>
        <taxon>Pseudomonadati</taxon>
        <taxon>Pseudomonadota</taxon>
        <taxon>Gammaproteobacteria</taxon>
        <taxon>Alteromonadales</taxon>
        <taxon>Alteromonadaceae</taxon>
        <taxon>Alteromonas/Salinimonas group</taxon>
        <taxon>Alteromonas</taxon>
    </lineage>
</organism>
<keyword evidence="1" id="KW-1133">Transmembrane helix</keyword>
<keyword evidence="3" id="KW-1185">Reference proteome</keyword>
<accession>A0A3N5Z8K1</accession>